<dbReference type="EMBL" id="REGN01003977">
    <property type="protein sequence ID" value="RNA19781.1"/>
    <property type="molecule type" value="Genomic_DNA"/>
</dbReference>
<evidence type="ECO:0000313" key="2">
    <source>
        <dbReference type="Proteomes" id="UP000276133"/>
    </source>
</evidence>
<organism evidence="1 2">
    <name type="scientific">Brachionus plicatilis</name>
    <name type="common">Marine rotifer</name>
    <name type="synonym">Brachionus muelleri</name>
    <dbReference type="NCBI Taxonomy" id="10195"/>
    <lineage>
        <taxon>Eukaryota</taxon>
        <taxon>Metazoa</taxon>
        <taxon>Spiralia</taxon>
        <taxon>Gnathifera</taxon>
        <taxon>Rotifera</taxon>
        <taxon>Eurotatoria</taxon>
        <taxon>Monogononta</taxon>
        <taxon>Pseudotrocha</taxon>
        <taxon>Ploima</taxon>
        <taxon>Brachionidae</taxon>
        <taxon>Brachionus</taxon>
    </lineage>
</organism>
<dbReference type="Proteomes" id="UP000276133">
    <property type="component" value="Unassembled WGS sequence"/>
</dbReference>
<dbReference type="AlphaFoldDB" id="A0A3M7R8M7"/>
<comment type="caution">
    <text evidence="1">The sequence shown here is derived from an EMBL/GenBank/DDBJ whole genome shotgun (WGS) entry which is preliminary data.</text>
</comment>
<evidence type="ECO:0000313" key="1">
    <source>
        <dbReference type="EMBL" id="RNA19781.1"/>
    </source>
</evidence>
<protein>
    <submittedName>
        <fullName evidence="1">Uncharacterized protein</fullName>
    </submittedName>
</protein>
<accession>A0A3M7R8M7</accession>
<sequence>MLKLQENSDIWQNYCIRQLKNLDFFLGLLNNSDLEHNKFLSYIFVKKKNVFKKKYLTCHVKQKNLLRKLFQFE</sequence>
<keyword evidence="2" id="KW-1185">Reference proteome</keyword>
<reference evidence="1 2" key="1">
    <citation type="journal article" date="2018" name="Sci. Rep.">
        <title>Genomic signatures of local adaptation to the degree of environmental predictability in rotifers.</title>
        <authorList>
            <person name="Franch-Gras L."/>
            <person name="Hahn C."/>
            <person name="Garcia-Roger E.M."/>
            <person name="Carmona M.J."/>
            <person name="Serra M."/>
            <person name="Gomez A."/>
        </authorList>
    </citation>
    <scope>NUCLEOTIDE SEQUENCE [LARGE SCALE GENOMIC DNA]</scope>
    <source>
        <strain evidence="1">HYR1</strain>
    </source>
</reference>
<proteinExistence type="predicted"/>
<gene>
    <name evidence="1" type="ORF">BpHYR1_048875</name>
</gene>
<name>A0A3M7R8M7_BRAPC</name>